<organism evidence="9">
    <name type="scientific">Streptomyces sp. KCB13F003</name>
    <dbReference type="NCBI Taxonomy" id="2052824"/>
    <lineage>
        <taxon>Bacteria</taxon>
        <taxon>Bacillati</taxon>
        <taxon>Actinomycetota</taxon>
        <taxon>Actinomycetes</taxon>
        <taxon>Kitasatosporales</taxon>
        <taxon>Streptomycetaceae</taxon>
        <taxon>Streptomyces</taxon>
    </lineage>
</organism>
<dbReference type="PANTHER" id="PTHR23513">
    <property type="entry name" value="INTEGRAL MEMBRANE EFFLUX PROTEIN-RELATED"/>
    <property type="match status" value="1"/>
</dbReference>
<evidence type="ECO:0000256" key="7">
    <source>
        <dbReference type="SAM" id="Phobius"/>
    </source>
</evidence>
<feature type="transmembrane region" description="Helical" evidence="7">
    <location>
        <begin position="311"/>
        <end position="337"/>
    </location>
</feature>
<evidence type="ECO:0000256" key="3">
    <source>
        <dbReference type="ARBA" id="ARBA00022692"/>
    </source>
</evidence>
<keyword evidence="4 7" id="KW-1133">Transmembrane helix</keyword>
<evidence type="ECO:0000256" key="2">
    <source>
        <dbReference type="ARBA" id="ARBA00022475"/>
    </source>
</evidence>
<protein>
    <submittedName>
        <fullName evidence="9">MFS transporter</fullName>
    </submittedName>
</protein>
<dbReference type="InterPro" id="IPR001958">
    <property type="entry name" value="Tet-R_TetA/multi-R_MdtG-like"/>
</dbReference>
<evidence type="ECO:0000313" key="9">
    <source>
        <dbReference type="EMBL" id="ATU31816.1"/>
    </source>
</evidence>
<dbReference type="Gene3D" id="1.20.1250.20">
    <property type="entry name" value="MFS general substrate transporter like domains"/>
    <property type="match status" value="1"/>
</dbReference>
<evidence type="ECO:0000256" key="4">
    <source>
        <dbReference type="ARBA" id="ARBA00022989"/>
    </source>
</evidence>
<dbReference type="GO" id="GO:0005886">
    <property type="term" value="C:plasma membrane"/>
    <property type="evidence" value="ECO:0007669"/>
    <property type="project" value="UniProtKB-SubCell"/>
</dbReference>
<dbReference type="SUPFAM" id="SSF103473">
    <property type="entry name" value="MFS general substrate transporter"/>
    <property type="match status" value="1"/>
</dbReference>
<accession>A0A2D3E339</accession>
<sequence>MTVPLRRNTHYHLLWGSQALSELGAQISVFALPLLILMLTDSAVNAGAAGAVSALTRLVVLIPAGALIDRWHRKRVMLLCELARVPMMAGLALALLGDGVSFAYIVAVAVVDGAAAAMFAPAEEAALPQVVTRDQLPTAVSVSAARSYIATLAGPGIGGFLFSAHKALPFLVNAATYAGSFVMLLFLRIEGPAATDADGAGGGRSSLGSEIREGVGWIWHRPVIRASMLVAVGVSVCFNALYLIVLTVAERADIGAAEIGAIGVLVGAGGLAGALLAPRMHRLLTPRAAIILLGWLGAALTPLLLVRTNGYLFGAVLAAIAFLAPTVQTAVVTYQMARTPDRLRGRVSAALGLAGGAAGAAGPLLGGLLVDGGGRTTAVLVCSGVLLLAAVAAGLSPALRAFTSVSGEPAAAPDALHPVPASETEELSER</sequence>
<comment type="subcellular location">
    <subcellularLocation>
        <location evidence="1">Cell membrane</location>
        <topology evidence="1">Multi-pass membrane protein</topology>
    </subcellularLocation>
</comment>
<dbReference type="CDD" id="cd06173">
    <property type="entry name" value="MFS_MefA_like"/>
    <property type="match status" value="1"/>
</dbReference>
<keyword evidence="3 7" id="KW-0812">Transmembrane</keyword>
<feature type="transmembrane region" description="Helical" evidence="7">
    <location>
        <begin position="228"/>
        <end position="248"/>
    </location>
</feature>
<evidence type="ECO:0000259" key="8">
    <source>
        <dbReference type="PROSITE" id="PS50850"/>
    </source>
</evidence>
<dbReference type="InterPro" id="IPR020846">
    <property type="entry name" value="MFS_dom"/>
</dbReference>
<evidence type="ECO:0000256" key="5">
    <source>
        <dbReference type="ARBA" id="ARBA00023136"/>
    </source>
</evidence>
<dbReference type="PRINTS" id="PR01035">
    <property type="entry name" value="TCRTETA"/>
</dbReference>
<proteinExistence type="predicted"/>
<dbReference type="InterPro" id="IPR011701">
    <property type="entry name" value="MFS"/>
</dbReference>
<feature type="transmembrane region" description="Helical" evidence="7">
    <location>
        <begin position="20"/>
        <end position="40"/>
    </location>
</feature>
<gene>
    <name evidence="9" type="primary">ulm8</name>
</gene>
<keyword evidence="2" id="KW-1003">Cell membrane</keyword>
<dbReference type="PANTHER" id="PTHR23513:SF11">
    <property type="entry name" value="STAPHYLOFERRIN A TRANSPORTER"/>
    <property type="match status" value="1"/>
</dbReference>
<dbReference type="PROSITE" id="PS50850">
    <property type="entry name" value="MFS"/>
    <property type="match status" value="1"/>
</dbReference>
<feature type="region of interest" description="Disordered" evidence="6">
    <location>
        <begin position="409"/>
        <end position="430"/>
    </location>
</feature>
<feature type="transmembrane region" description="Helical" evidence="7">
    <location>
        <begin position="46"/>
        <end position="68"/>
    </location>
</feature>
<dbReference type="EMBL" id="MF541667">
    <property type="protein sequence ID" value="ATU31816.1"/>
    <property type="molecule type" value="Genomic_DNA"/>
</dbReference>
<keyword evidence="5 7" id="KW-0472">Membrane</keyword>
<dbReference type="InterPro" id="IPR036259">
    <property type="entry name" value="MFS_trans_sf"/>
</dbReference>
<feature type="transmembrane region" description="Helical" evidence="7">
    <location>
        <begin position="288"/>
        <end position="305"/>
    </location>
</feature>
<name>A0A2D3E339_9ACTN</name>
<feature type="transmembrane region" description="Helical" evidence="7">
    <location>
        <begin position="376"/>
        <end position="395"/>
    </location>
</feature>
<feature type="domain" description="Major facilitator superfamily (MFS) profile" evidence="8">
    <location>
        <begin position="1"/>
        <end position="401"/>
    </location>
</feature>
<evidence type="ECO:0000256" key="6">
    <source>
        <dbReference type="SAM" id="MobiDB-lite"/>
    </source>
</evidence>
<feature type="transmembrane region" description="Helical" evidence="7">
    <location>
        <begin position="167"/>
        <end position="187"/>
    </location>
</feature>
<feature type="transmembrane region" description="Helical" evidence="7">
    <location>
        <begin position="349"/>
        <end position="370"/>
    </location>
</feature>
<feature type="transmembrane region" description="Helical" evidence="7">
    <location>
        <begin position="89"/>
        <end position="111"/>
    </location>
</feature>
<feature type="transmembrane region" description="Helical" evidence="7">
    <location>
        <begin position="254"/>
        <end position="276"/>
    </location>
</feature>
<dbReference type="Pfam" id="PF07690">
    <property type="entry name" value="MFS_1"/>
    <property type="match status" value="1"/>
</dbReference>
<reference evidence="9" key="1">
    <citation type="journal article" date="2017" name="J. Nat. Prod.">
        <title>Genomics-Driven Discovery of Chlorinated Cyclic Hexapeptides Ulleungmycins A and B from a Streptomyces Species.</title>
        <authorList>
            <person name="Son S."/>
            <person name="Hong Y.S."/>
            <person name="Jang M."/>
            <person name="Heo K.T."/>
            <person name="Lee B."/>
            <person name="Jang J.P."/>
            <person name="Kim J.W."/>
            <person name="Ryoo I.J."/>
            <person name="Kim W.G."/>
            <person name="Ko S.K."/>
            <person name="Kim B.Y."/>
            <person name="Jang J.H."/>
            <person name="Ahn J.S."/>
        </authorList>
    </citation>
    <scope>NUCLEOTIDE SEQUENCE</scope>
    <source>
        <strain evidence="9">KCB13F003</strain>
    </source>
</reference>
<evidence type="ECO:0000256" key="1">
    <source>
        <dbReference type="ARBA" id="ARBA00004651"/>
    </source>
</evidence>
<dbReference type="AlphaFoldDB" id="A0A2D3E339"/>
<dbReference type="GO" id="GO:0022857">
    <property type="term" value="F:transmembrane transporter activity"/>
    <property type="evidence" value="ECO:0007669"/>
    <property type="project" value="InterPro"/>
</dbReference>